<evidence type="ECO:0000313" key="3">
    <source>
        <dbReference type="Proteomes" id="UP001648503"/>
    </source>
</evidence>
<evidence type="ECO:0008006" key="4">
    <source>
        <dbReference type="Google" id="ProtNLM"/>
    </source>
</evidence>
<dbReference type="InterPro" id="IPR019170">
    <property type="entry name" value="Meckelin"/>
</dbReference>
<keyword evidence="1" id="KW-0472">Membrane</keyword>
<feature type="transmembrane region" description="Helical" evidence="1">
    <location>
        <begin position="884"/>
        <end position="902"/>
    </location>
</feature>
<evidence type="ECO:0000256" key="1">
    <source>
        <dbReference type="SAM" id="Phobius"/>
    </source>
</evidence>
<keyword evidence="3" id="KW-1185">Reference proteome</keyword>
<keyword evidence="1" id="KW-1133">Transmembrane helix</keyword>
<feature type="transmembrane region" description="Helical" evidence="1">
    <location>
        <begin position="640"/>
        <end position="661"/>
    </location>
</feature>
<comment type="caution">
    <text evidence="2">The sequence shown here is derived from an EMBL/GenBank/DDBJ whole genome shotgun (WGS) entry which is preliminary data.</text>
</comment>
<accession>A0ABQ8FC86</accession>
<organism evidence="2 3">
    <name type="scientific">Batrachochytrium salamandrivorans</name>
    <dbReference type="NCBI Taxonomy" id="1357716"/>
    <lineage>
        <taxon>Eukaryota</taxon>
        <taxon>Fungi</taxon>
        <taxon>Fungi incertae sedis</taxon>
        <taxon>Chytridiomycota</taxon>
        <taxon>Chytridiomycota incertae sedis</taxon>
        <taxon>Chytridiomycetes</taxon>
        <taxon>Rhizophydiales</taxon>
        <taxon>Rhizophydiales incertae sedis</taxon>
        <taxon>Batrachochytrium</taxon>
    </lineage>
</organism>
<dbReference type="EMBL" id="JAFCIX010000336">
    <property type="protein sequence ID" value="KAH6594312.1"/>
    <property type="molecule type" value="Genomic_DNA"/>
</dbReference>
<sequence length="919" mass="101281">MAPISKPICSASASSIYDPTQSQCIICPQNVVSGRTSSCSCSIGLHQLGISCTACSLPQIPSNDGTFCISCPAAAPATQIVVQNSAFSICACPQGQYFADRDASGAPMATGVCTLCASGHYPSQDLATCIPCPDPSNMIAVYSSGSYTCSCLTGGGLTGAPQGIACLSSSTVSGVISTIGQVDASLSFKDMIDVNGNPTSANLQSETISTNYMRAIGKCQSDGSLQYCELLANLCVLAMYDQSNKLCAAYLGLAKGRPSTLLSPYDDQPLGLPWLYYGIVNHELPQTTQQRVPNLIIDVTGVSGRSYLPLVLGVYHLNGSFLGYRAVTTELQMCRNEGSKPSNWSMIARDHTSSCTLNLFNLISQNYATYFYELFLVQTSGQLYPVPVRIANFRSTSGVQVNLNPSPGDWSGSQLVRRFFLVDTASGVVNGATTIVRIPSSISITVTKAGGIGKITLPIVDITYTERDISAISPSDKSIFSAPLISFSVSYIQDYYTIRQVLTITFSILVSFGFIYTFYTTRLWSSRNLGPYDSIDIWLVHIVKSIIEQSSNHIFFIDWERSKGLIVSPGNDITTAATSPVSIWRSIFMANQWNALQTYQRIYVGHTLIALLAILEGTGLRYLSATRAGFADLSADTTNPFLLVAIDLFFWVLLLVLQMVVKSIYERLHPNKLLQYIDILSLANVSMLIFDAPCHGYYVHGRSVHSYADTNMMELNNFLKKEENDMVPRRGLQDTNQQSFEIFVTRKMRSTFDKIFDQNTVLPQGTQRLKKMSDRLTMNAVKIKGSKDSITPANELQIKEYKQVNDFLRSFIDQNLKENPYLIREKTYFEQFAVSPDQSEGNVFFPAETGFSHTLLYGIEMHMTIAYMYIFVYVDILTDSPSKAALVVWVVHFLIGFARGALGEKNLARKTLLDWRFLV</sequence>
<keyword evidence="1" id="KW-0812">Transmembrane</keyword>
<proteinExistence type="predicted"/>
<protein>
    <recommendedName>
        <fullName evidence="4">Meckelin</fullName>
    </recommendedName>
</protein>
<dbReference type="PANTHER" id="PTHR21274:SF0">
    <property type="entry name" value="MECKELIN"/>
    <property type="match status" value="1"/>
</dbReference>
<dbReference type="Proteomes" id="UP001648503">
    <property type="component" value="Unassembled WGS sequence"/>
</dbReference>
<feature type="transmembrane region" description="Helical" evidence="1">
    <location>
        <begin position="501"/>
        <end position="519"/>
    </location>
</feature>
<reference evidence="2 3" key="1">
    <citation type="submission" date="2021-02" db="EMBL/GenBank/DDBJ databases">
        <title>Variation within the Batrachochytrium salamandrivorans European outbreak.</title>
        <authorList>
            <person name="Kelly M."/>
            <person name="Pasmans F."/>
            <person name="Shea T.P."/>
            <person name="Munoz J.F."/>
            <person name="Carranza S."/>
            <person name="Cuomo C.A."/>
            <person name="Martel A."/>
        </authorList>
    </citation>
    <scope>NUCLEOTIDE SEQUENCE [LARGE SCALE GENOMIC DNA]</scope>
    <source>
        <strain evidence="2 3">AMFP18/2</strain>
    </source>
</reference>
<evidence type="ECO:0000313" key="2">
    <source>
        <dbReference type="EMBL" id="KAH6594312.1"/>
    </source>
</evidence>
<gene>
    <name evidence="2" type="ORF">BASA50_006783</name>
</gene>
<dbReference type="PANTHER" id="PTHR21274">
    <property type="entry name" value="MECKELIN"/>
    <property type="match status" value="1"/>
</dbReference>
<feature type="transmembrane region" description="Helical" evidence="1">
    <location>
        <begin position="854"/>
        <end position="872"/>
    </location>
</feature>
<feature type="transmembrane region" description="Helical" evidence="1">
    <location>
        <begin position="602"/>
        <end position="620"/>
    </location>
</feature>
<dbReference type="Pfam" id="PF09773">
    <property type="entry name" value="Meckelin"/>
    <property type="match status" value="2"/>
</dbReference>
<name>A0ABQ8FC86_9FUNG</name>